<keyword evidence="2" id="KW-1185">Reference proteome</keyword>
<accession>A0AAE1SAX7</accession>
<dbReference type="EMBL" id="JAVYJV010000007">
    <property type="protein sequence ID" value="KAK4366018.1"/>
    <property type="molecule type" value="Genomic_DNA"/>
</dbReference>
<sequence>MPHKASGVPRTVILQMLCFQNVAYRDQFFSLALFPIADIIDSCSGYSCCYAIGSISCNWVLGLGTGALEFFVPQALWKCCCTRVDPPKMLPHPCGILQRCVAYRGSEHTPDGIFEKSEPHSWNLTGYNFVLPAKSSGWSICCLSQCSSCFHTCNVYVL</sequence>
<evidence type="ECO:0000313" key="2">
    <source>
        <dbReference type="Proteomes" id="UP001291623"/>
    </source>
</evidence>
<comment type="caution">
    <text evidence="1">The sequence shown here is derived from an EMBL/GenBank/DDBJ whole genome shotgun (WGS) entry which is preliminary data.</text>
</comment>
<name>A0AAE1SAX7_9SOLA</name>
<dbReference type="AlphaFoldDB" id="A0AAE1SAX7"/>
<gene>
    <name evidence="1" type="ORF">RND71_013898</name>
</gene>
<organism evidence="1 2">
    <name type="scientific">Anisodus tanguticus</name>
    <dbReference type="NCBI Taxonomy" id="243964"/>
    <lineage>
        <taxon>Eukaryota</taxon>
        <taxon>Viridiplantae</taxon>
        <taxon>Streptophyta</taxon>
        <taxon>Embryophyta</taxon>
        <taxon>Tracheophyta</taxon>
        <taxon>Spermatophyta</taxon>
        <taxon>Magnoliopsida</taxon>
        <taxon>eudicotyledons</taxon>
        <taxon>Gunneridae</taxon>
        <taxon>Pentapetalae</taxon>
        <taxon>asterids</taxon>
        <taxon>lamiids</taxon>
        <taxon>Solanales</taxon>
        <taxon>Solanaceae</taxon>
        <taxon>Solanoideae</taxon>
        <taxon>Hyoscyameae</taxon>
        <taxon>Anisodus</taxon>
    </lineage>
</organism>
<dbReference type="Proteomes" id="UP001291623">
    <property type="component" value="Unassembled WGS sequence"/>
</dbReference>
<protein>
    <submittedName>
        <fullName evidence="1">Uncharacterized protein</fullName>
    </submittedName>
</protein>
<proteinExistence type="predicted"/>
<evidence type="ECO:0000313" key="1">
    <source>
        <dbReference type="EMBL" id="KAK4366018.1"/>
    </source>
</evidence>
<reference evidence="1" key="1">
    <citation type="submission" date="2023-12" db="EMBL/GenBank/DDBJ databases">
        <title>Genome assembly of Anisodus tanguticus.</title>
        <authorList>
            <person name="Wang Y.-J."/>
        </authorList>
    </citation>
    <scope>NUCLEOTIDE SEQUENCE</scope>
    <source>
        <strain evidence="1">KB-2021</strain>
        <tissue evidence="1">Leaf</tissue>
    </source>
</reference>